<gene>
    <name evidence="1" type="ORF">HNQ88_001911</name>
</gene>
<organism evidence="1 2">
    <name type="scientific">Aureibacter tunicatorum</name>
    <dbReference type="NCBI Taxonomy" id="866807"/>
    <lineage>
        <taxon>Bacteria</taxon>
        <taxon>Pseudomonadati</taxon>
        <taxon>Bacteroidota</taxon>
        <taxon>Cytophagia</taxon>
        <taxon>Cytophagales</taxon>
        <taxon>Persicobacteraceae</taxon>
        <taxon>Aureibacter</taxon>
    </lineage>
</organism>
<keyword evidence="2" id="KW-1185">Reference proteome</keyword>
<evidence type="ECO:0000313" key="1">
    <source>
        <dbReference type="EMBL" id="MDR6238874.1"/>
    </source>
</evidence>
<accession>A0AAE3XN04</accession>
<dbReference type="Proteomes" id="UP001185092">
    <property type="component" value="Unassembled WGS sequence"/>
</dbReference>
<dbReference type="AlphaFoldDB" id="A0AAE3XN04"/>
<name>A0AAE3XN04_9BACT</name>
<reference evidence="1" key="1">
    <citation type="submission" date="2023-07" db="EMBL/GenBank/DDBJ databases">
        <title>Genomic Encyclopedia of Type Strains, Phase IV (KMG-IV): sequencing the most valuable type-strain genomes for metagenomic binning, comparative biology and taxonomic classification.</title>
        <authorList>
            <person name="Goeker M."/>
        </authorList>
    </citation>
    <scope>NUCLEOTIDE SEQUENCE</scope>
    <source>
        <strain evidence="1">DSM 26174</strain>
    </source>
</reference>
<dbReference type="RefSeq" id="WP_309938379.1">
    <property type="nucleotide sequence ID" value="NZ_AP025305.1"/>
</dbReference>
<dbReference type="EMBL" id="JAVDQD010000002">
    <property type="protein sequence ID" value="MDR6238874.1"/>
    <property type="molecule type" value="Genomic_DNA"/>
</dbReference>
<proteinExistence type="predicted"/>
<comment type="caution">
    <text evidence="1">The sequence shown here is derived from an EMBL/GenBank/DDBJ whole genome shotgun (WGS) entry which is preliminary data.</text>
</comment>
<sequence length="341" mass="40038">MKKETVGFQVCKSSQQRDLMCSLIYRKIELIDYIEHCIYEWLTLNPVHSTRDVQPVVPVLLGMLEELKQIHENLVQDLIEFELNPWLADKDQMNEEELYQANLLWKMLSRFDQGIHYQSVLTEDETFLRILNHQARINAMAMFARLISRKSGRYLLRQLAWRKNNRSVVIAMDEDPTRSIHTDKHPIKDPKKPAKELYQATTFMPAVTYDTSHAVKDSSWDPNELFKRDKHLTRSDSASEWDEITPDQIPSEQEMNLEGNVCLSPAFIHFARELAKAIRINAANYAFTMPLSAYCDMPWIKPWRSREDAIITEEVENPIRREHKLPPRWCADIISSPPWKD</sequence>
<evidence type="ECO:0000313" key="2">
    <source>
        <dbReference type="Proteomes" id="UP001185092"/>
    </source>
</evidence>
<protein>
    <submittedName>
        <fullName evidence="1">Uncharacterized protein</fullName>
    </submittedName>
</protein>